<dbReference type="InterPro" id="IPR025110">
    <property type="entry name" value="AMP-bd_C"/>
</dbReference>
<dbReference type="PANTHER" id="PTHR43352">
    <property type="entry name" value="ACETYL-COA SYNTHETASE"/>
    <property type="match status" value="1"/>
</dbReference>
<dbReference type="InterPro" id="IPR000873">
    <property type="entry name" value="AMP-dep_synth/lig_dom"/>
</dbReference>
<sequence length="242" mass="26141">MVFPLRAGASALLLEQAHPRQLSAAIAAHRVSVLFTAPTAYRAMLAEPDGHDITSLRRCVSAGENLPAATWRAWHERTGLRIINGIGATELLHIFVSAADEAIRPGTTGSRSPAGRRACRTPTAPRTGRGAGAARGARSRRLPLSHRPAPAEYVRGGWNITGDTYVREPDGYFRYVARADDMIISAGYNIAGPEVEDALLRHPDVVEAAVVGRPDEARGQVVRAYTVLRRARNATPRRCVPS</sequence>
<gene>
    <name evidence="5" type="ORF">SHKM778_26870</name>
</gene>
<evidence type="ECO:0000313" key="5">
    <source>
        <dbReference type="EMBL" id="BFO16299.1"/>
    </source>
</evidence>
<evidence type="ECO:0000259" key="3">
    <source>
        <dbReference type="Pfam" id="PF00501"/>
    </source>
</evidence>
<evidence type="ECO:0008006" key="6">
    <source>
        <dbReference type="Google" id="ProtNLM"/>
    </source>
</evidence>
<dbReference type="Pfam" id="PF00501">
    <property type="entry name" value="AMP-binding"/>
    <property type="match status" value="1"/>
</dbReference>
<feature type="domain" description="AMP-dependent synthetase/ligase" evidence="3">
    <location>
        <begin position="2"/>
        <end position="110"/>
    </location>
</feature>
<evidence type="ECO:0000259" key="4">
    <source>
        <dbReference type="Pfam" id="PF13193"/>
    </source>
</evidence>
<evidence type="ECO:0000256" key="2">
    <source>
        <dbReference type="SAM" id="MobiDB-lite"/>
    </source>
</evidence>
<dbReference type="GO" id="GO:0016878">
    <property type="term" value="F:acid-thiol ligase activity"/>
    <property type="evidence" value="ECO:0007669"/>
    <property type="project" value="TreeGrafter"/>
</dbReference>
<feature type="compositionally biased region" description="Low complexity" evidence="2">
    <location>
        <begin position="113"/>
        <end position="136"/>
    </location>
</feature>
<dbReference type="PANTHER" id="PTHR43352:SF1">
    <property type="entry name" value="ANTHRANILATE--COA LIGASE"/>
    <property type="match status" value="1"/>
</dbReference>
<dbReference type="Gene3D" id="3.30.300.30">
    <property type="match status" value="1"/>
</dbReference>
<dbReference type="AlphaFoldDB" id="A0AAT9HFV4"/>
<accession>A0AAT9HFV4</accession>
<dbReference type="Pfam" id="PF13193">
    <property type="entry name" value="AMP-binding_C"/>
    <property type="match status" value="1"/>
</dbReference>
<feature type="region of interest" description="Disordered" evidence="2">
    <location>
        <begin position="105"/>
        <end position="143"/>
    </location>
</feature>
<feature type="domain" description="AMP-binding enzyme C-terminal" evidence="4">
    <location>
        <begin position="194"/>
        <end position="231"/>
    </location>
</feature>
<dbReference type="GO" id="GO:0044550">
    <property type="term" value="P:secondary metabolite biosynthetic process"/>
    <property type="evidence" value="ECO:0007669"/>
    <property type="project" value="TreeGrafter"/>
</dbReference>
<dbReference type="InterPro" id="IPR045851">
    <property type="entry name" value="AMP-bd_C_sf"/>
</dbReference>
<reference evidence="5" key="2">
    <citation type="submission" date="2024-07" db="EMBL/GenBank/DDBJ databases">
        <title>Streptomyces haneummycinica sp. nov., a new antibiotic-producing actinobacterium isolated from marine sediment.</title>
        <authorList>
            <person name="Uemura M."/>
            <person name="Hamada M."/>
            <person name="Hirano S."/>
            <person name="Kobayashi K."/>
            <person name="Ohshiro T."/>
            <person name="Kobayashi T."/>
            <person name="Terahara T."/>
        </authorList>
    </citation>
    <scope>NUCLEOTIDE SEQUENCE</scope>
    <source>
        <strain evidence="5">KM77-8</strain>
    </source>
</reference>
<dbReference type="EMBL" id="AP035768">
    <property type="protein sequence ID" value="BFO16299.1"/>
    <property type="molecule type" value="Genomic_DNA"/>
</dbReference>
<reference evidence="5" key="1">
    <citation type="submission" date="2024-06" db="EMBL/GenBank/DDBJ databases">
        <authorList>
            <consortium name="consrtm"/>
            <person name="Uemura M."/>
            <person name="Terahara T."/>
        </authorList>
    </citation>
    <scope>NUCLEOTIDE SEQUENCE</scope>
    <source>
        <strain evidence="5">KM77-8</strain>
    </source>
</reference>
<dbReference type="InterPro" id="IPR042099">
    <property type="entry name" value="ANL_N_sf"/>
</dbReference>
<proteinExistence type="predicted"/>
<evidence type="ECO:0000256" key="1">
    <source>
        <dbReference type="ARBA" id="ARBA00022598"/>
    </source>
</evidence>
<name>A0AAT9HFV4_9ACTN</name>
<dbReference type="SUPFAM" id="SSF56801">
    <property type="entry name" value="Acetyl-CoA synthetase-like"/>
    <property type="match status" value="1"/>
</dbReference>
<keyword evidence="1" id="KW-0436">Ligase</keyword>
<organism evidence="5">
    <name type="scientific">Streptomyces haneummycinicus</name>
    <dbReference type="NCBI Taxonomy" id="3074435"/>
    <lineage>
        <taxon>Bacteria</taxon>
        <taxon>Bacillati</taxon>
        <taxon>Actinomycetota</taxon>
        <taxon>Actinomycetes</taxon>
        <taxon>Kitasatosporales</taxon>
        <taxon>Streptomycetaceae</taxon>
        <taxon>Streptomyces</taxon>
    </lineage>
</organism>
<dbReference type="Gene3D" id="3.40.50.12780">
    <property type="entry name" value="N-terminal domain of ligase-like"/>
    <property type="match status" value="1"/>
</dbReference>
<protein>
    <recommendedName>
        <fullName evidence="6">AMP-binding enzyme family protein</fullName>
    </recommendedName>
</protein>